<protein>
    <submittedName>
        <fullName evidence="1">Uncharacterized protein</fullName>
    </submittedName>
</protein>
<name>A0A9D5HMH9_9LILI</name>
<accession>A0A9D5HMH9</accession>
<dbReference type="AlphaFoldDB" id="A0A9D5HMH9"/>
<evidence type="ECO:0000313" key="1">
    <source>
        <dbReference type="EMBL" id="KAJ0981978.1"/>
    </source>
</evidence>
<keyword evidence="2" id="KW-1185">Reference proteome</keyword>
<proteinExistence type="predicted"/>
<evidence type="ECO:0000313" key="2">
    <source>
        <dbReference type="Proteomes" id="UP001085076"/>
    </source>
</evidence>
<dbReference type="EMBL" id="JAGGNH010000002">
    <property type="protein sequence ID" value="KAJ0981978.1"/>
    <property type="molecule type" value="Genomic_DNA"/>
</dbReference>
<comment type="caution">
    <text evidence="1">The sequence shown here is derived from an EMBL/GenBank/DDBJ whole genome shotgun (WGS) entry which is preliminary data.</text>
</comment>
<dbReference type="Proteomes" id="UP001085076">
    <property type="component" value="Miscellaneous, Linkage group lg02"/>
</dbReference>
<reference evidence="1" key="2">
    <citation type="journal article" date="2022" name="Hortic Res">
        <title>The genome of Dioscorea zingiberensis sheds light on the biosynthesis, origin and evolution of the medicinally important diosgenin saponins.</title>
        <authorList>
            <person name="Li Y."/>
            <person name="Tan C."/>
            <person name="Li Z."/>
            <person name="Guo J."/>
            <person name="Li S."/>
            <person name="Chen X."/>
            <person name="Wang C."/>
            <person name="Dai X."/>
            <person name="Yang H."/>
            <person name="Song W."/>
            <person name="Hou L."/>
            <person name="Xu J."/>
            <person name="Tong Z."/>
            <person name="Xu A."/>
            <person name="Yuan X."/>
            <person name="Wang W."/>
            <person name="Yang Q."/>
            <person name="Chen L."/>
            <person name="Sun Z."/>
            <person name="Wang K."/>
            <person name="Pan B."/>
            <person name="Chen J."/>
            <person name="Bao Y."/>
            <person name="Liu F."/>
            <person name="Qi X."/>
            <person name="Gang D.R."/>
            <person name="Wen J."/>
            <person name="Li J."/>
        </authorList>
    </citation>
    <scope>NUCLEOTIDE SEQUENCE</scope>
    <source>
        <strain evidence="1">Dzin_1.0</strain>
    </source>
</reference>
<sequence>MEDEDDGAALVAEKGRKGVESRGLLLLGLLLQYAEAVTMDCLTDARDILPEISELASLFD</sequence>
<gene>
    <name evidence="1" type="ORF">J5N97_010233</name>
</gene>
<reference evidence="1" key="1">
    <citation type="submission" date="2021-03" db="EMBL/GenBank/DDBJ databases">
        <authorList>
            <person name="Li Z."/>
            <person name="Yang C."/>
        </authorList>
    </citation>
    <scope>NUCLEOTIDE SEQUENCE</scope>
    <source>
        <strain evidence="1">Dzin_1.0</strain>
        <tissue evidence="1">Leaf</tissue>
    </source>
</reference>
<organism evidence="1 2">
    <name type="scientific">Dioscorea zingiberensis</name>
    <dbReference type="NCBI Taxonomy" id="325984"/>
    <lineage>
        <taxon>Eukaryota</taxon>
        <taxon>Viridiplantae</taxon>
        <taxon>Streptophyta</taxon>
        <taxon>Embryophyta</taxon>
        <taxon>Tracheophyta</taxon>
        <taxon>Spermatophyta</taxon>
        <taxon>Magnoliopsida</taxon>
        <taxon>Liliopsida</taxon>
        <taxon>Dioscoreales</taxon>
        <taxon>Dioscoreaceae</taxon>
        <taxon>Dioscorea</taxon>
    </lineage>
</organism>